<dbReference type="RefSeq" id="WP_144248812.1">
    <property type="nucleotide sequence ID" value="NZ_VLPK01000002.1"/>
</dbReference>
<gene>
    <name evidence="2" type="ORF">FO440_13610</name>
</gene>
<dbReference type="SUPFAM" id="SSF47413">
    <property type="entry name" value="lambda repressor-like DNA-binding domains"/>
    <property type="match status" value="1"/>
</dbReference>
<dbReference type="Proteomes" id="UP000318733">
    <property type="component" value="Unassembled WGS sequence"/>
</dbReference>
<proteinExistence type="predicted"/>
<comment type="caution">
    <text evidence="2">The sequence shown here is derived from an EMBL/GenBank/DDBJ whole genome shotgun (WGS) entry which is preliminary data.</text>
</comment>
<dbReference type="OrthoDB" id="798684at2"/>
<evidence type="ECO:0000313" key="2">
    <source>
        <dbReference type="EMBL" id="TSJ40774.1"/>
    </source>
</evidence>
<protein>
    <recommendedName>
        <fullName evidence="1">HTH cro/C1-type domain-containing protein</fullName>
    </recommendedName>
</protein>
<accession>A0A556MLG7</accession>
<name>A0A556MLG7_9SPHI</name>
<dbReference type="InterPro" id="IPR010982">
    <property type="entry name" value="Lambda_DNA-bd_dom_sf"/>
</dbReference>
<keyword evidence="3" id="KW-1185">Reference proteome</keyword>
<evidence type="ECO:0000313" key="3">
    <source>
        <dbReference type="Proteomes" id="UP000318733"/>
    </source>
</evidence>
<dbReference type="InterPro" id="IPR001387">
    <property type="entry name" value="Cro/C1-type_HTH"/>
</dbReference>
<dbReference type="AlphaFoldDB" id="A0A556MLG7"/>
<sequence length="91" mass="10324">MTENRTSLLAVILSKLSPADISLKENRQLIAERIENILSQNSWSRQHFATLMRLEIRPLRAWLGNTYSMTVENLNDICQLLNVSLGDLVAA</sequence>
<dbReference type="EMBL" id="VLPK01000002">
    <property type="protein sequence ID" value="TSJ40774.1"/>
    <property type="molecule type" value="Genomic_DNA"/>
</dbReference>
<dbReference type="GO" id="GO:0003677">
    <property type="term" value="F:DNA binding"/>
    <property type="evidence" value="ECO:0007669"/>
    <property type="project" value="InterPro"/>
</dbReference>
<dbReference type="Gene3D" id="1.10.260.40">
    <property type="entry name" value="lambda repressor-like DNA-binding domains"/>
    <property type="match status" value="1"/>
</dbReference>
<evidence type="ECO:0000259" key="1">
    <source>
        <dbReference type="Pfam" id="PF13443"/>
    </source>
</evidence>
<reference evidence="2 3" key="1">
    <citation type="submission" date="2019-07" db="EMBL/GenBank/DDBJ databases">
        <authorList>
            <person name="Huq M.A."/>
        </authorList>
    </citation>
    <scope>NUCLEOTIDE SEQUENCE [LARGE SCALE GENOMIC DNA]</scope>
    <source>
        <strain evidence="2 3">MAH-19</strain>
    </source>
</reference>
<dbReference type="Pfam" id="PF13443">
    <property type="entry name" value="HTH_26"/>
    <property type="match status" value="1"/>
</dbReference>
<organism evidence="2 3">
    <name type="scientific">Mucilaginibacter corticis</name>
    <dbReference type="NCBI Taxonomy" id="2597670"/>
    <lineage>
        <taxon>Bacteria</taxon>
        <taxon>Pseudomonadati</taxon>
        <taxon>Bacteroidota</taxon>
        <taxon>Sphingobacteriia</taxon>
        <taxon>Sphingobacteriales</taxon>
        <taxon>Sphingobacteriaceae</taxon>
        <taxon>Mucilaginibacter</taxon>
    </lineage>
</organism>
<feature type="domain" description="HTH cro/C1-type" evidence="1">
    <location>
        <begin position="33"/>
        <end position="89"/>
    </location>
</feature>